<dbReference type="PANTHER" id="PTHR31551:SF1">
    <property type="entry name" value="COILED-COIL DOMAIN-CONTAINING PROTEIN 12"/>
    <property type="match status" value="1"/>
</dbReference>
<dbReference type="Proteomes" id="UP000314980">
    <property type="component" value="Unassembled WGS sequence"/>
</dbReference>
<evidence type="ECO:0000313" key="2">
    <source>
        <dbReference type="Proteomes" id="UP000314980"/>
    </source>
</evidence>
<dbReference type="Ensembl" id="ENSLCAT00010027660.1">
    <property type="protein sequence ID" value="ENSLCAP00010027086.1"/>
    <property type="gene ID" value="ENSLCAG00010012701.1"/>
</dbReference>
<reference evidence="1" key="3">
    <citation type="submission" date="2025-09" db="UniProtKB">
        <authorList>
            <consortium name="Ensembl"/>
        </authorList>
    </citation>
    <scope>IDENTIFICATION</scope>
</reference>
<name>A0A4W6DN43_LATCA</name>
<dbReference type="GO" id="GO:0071014">
    <property type="term" value="C:post-mRNA release spliceosomal complex"/>
    <property type="evidence" value="ECO:0007669"/>
    <property type="project" value="TreeGrafter"/>
</dbReference>
<dbReference type="GeneTree" id="ENSGT00390000011619"/>
<dbReference type="InterPro" id="IPR013169">
    <property type="entry name" value="mRNA_splic_Cwf18-like"/>
</dbReference>
<keyword evidence="2" id="KW-1185">Reference proteome</keyword>
<dbReference type="InParanoid" id="A0A4W6DN43"/>
<evidence type="ECO:0000313" key="1">
    <source>
        <dbReference type="Ensembl" id="ENSLCAP00010027086.1"/>
    </source>
</evidence>
<reference evidence="2" key="1">
    <citation type="submission" date="2015-09" db="EMBL/GenBank/DDBJ databases">
        <authorList>
            <person name="Sai Rama Sridatta P."/>
        </authorList>
    </citation>
    <scope>NUCLEOTIDE SEQUENCE [LARGE SCALE GENOMIC DNA]</scope>
</reference>
<dbReference type="PANTHER" id="PTHR31551">
    <property type="entry name" value="PRE-MRNA-SPLICING FACTOR CWF18"/>
    <property type="match status" value="1"/>
</dbReference>
<gene>
    <name evidence="1" type="primary">CCDC12</name>
    <name evidence="1" type="synonym">ccdc12</name>
</gene>
<sequence length="196" mass="22433">MLIRRVHRNKEGHYTRPRPDIRRAAVQGLQMVFYAPYSLMEYICLHCHLLDCPNSVGSGMRELAMYCFPLRALKVRFAVLCISVLRELKLRNYTPEDEELKERQVPKAKPASVEDKVKDQLEAANPEPIIEEVDLANLAPRKPDWDLKRDVAKKLEKLERRTQRAIAELIRDRLRGSEEELAGAVGAVGAEEGDSD</sequence>
<organism evidence="1 2">
    <name type="scientific">Lates calcarifer</name>
    <name type="common">Barramundi</name>
    <name type="synonym">Holocentrus calcarifer</name>
    <dbReference type="NCBI Taxonomy" id="8187"/>
    <lineage>
        <taxon>Eukaryota</taxon>
        <taxon>Metazoa</taxon>
        <taxon>Chordata</taxon>
        <taxon>Craniata</taxon>
        <taxon>Vertebrata</taxon>
        <taxon>Euteleostomi</taxon>
        <taxon>Actinopterygii</taxon>
        <taxon>Neopterygii</taxon>
        <taxon>Teleostei</taxon>
        <taxon>Neoteleostei</taxon>
        <taxon>Acanthomorphata</taxon>
        <taxon>Carangaria</taxon>
        <taxon>Carangaria incertae sedis</taxon>
        <taxon>Centropomidae</taxon>
        <taxon>Lates</taxon>
    </lineage>
</organism>
<proteinExistence type="predicted"/>
<dbReference type="GO" id="GO:0005684">
    <property type="term" value="C:U2-type spliceosomal complex"/>
    <property type="evidence" value="ECO:0007669"/>
    <property type="project" value="TreeGrafter"/>
</dbReference>
<dbReference type="STRING" id="8187.ENSLCAP00010027086"/>
<accession>A0A4W6DN43</accession>
<protein>
    <submittedName>
        <fullName evidence="1">Coiled-coil domain containing 12</fullName>
    </submittedName>
</protein>
<dbReference type="Pfam" id="PF08315">
    <property type="entry name" value="cwf18"/>
    <property type="match status" value="1"/>
</dbReference>
<reference evidence="1" key="2">
    <citation type="submission" date="2025-08" db="UniProtKB">
        <authorList>
            <consortium name="Ensembl"/>
        </authorList>
    </citation>
    <scope>IDENTIFICATION</scope>
</reference>
<dbReference type="AlphaFoldDB" id="A0A4W6DN43"/>